<dbReference type="EMBL" id="ML996702">
    <property type="protein sequence ID" value="KAF2397681.1"/>
    <property type="molecule type" value="Genomic_DNA"/>
</dbReference>
<evidence type="ECO:0000313" key="5">
    <source>
        <dbReference type="Proteomes" id="UP000799640"/>
    </source>
</evidence>
<dbReference type="SUPFAM" id="SSF50249">
    <property type="entry name" value="Nucleic acid-binding proteins"/>
    <property type="match status" value="1"/>
</dbReference>
<dbReference type="PANTHER" id="PTHR15114:SF1">
    <property type="entry name" value="REPLICATION PROTEIN A 14 KDA SUBUNIT"/>
    <property type="match status" value="1"/>
</dbReference>
<dbReference type="GO" id="GO:0006289">
    <property type="term" value="P:nucleotide-excision repair"/>
    <property type="evidence" value="ECO:0007669"/>
    <property type="project" value="TreeGrafter"/>
</dbReference>
<comment type="subcellular location">
    <subcellularLocation>
        <location evidence="1">Nucleus</location>
    </subcellularLocation>
</comment>
<dbReference type="GO" id="GO:0003697">
    <property type="term" value="F:single-stranded DNA binding"/>
    <property type="evidence" value="ECO:0007669"/>
    <property type="project" value="TreeGrafter"/>
</dbReference>
<dbReference type="CDD" id="cd04479">
    <property type="entry name" value="RPA3"/>
    <property type="match status" value="1"/>
</dbReference>
<dbReference type="GO" id="GO:0006298">
    <property type="term" value="P:mismatch repair"/>
    <property type="evidence" value="ECO:0007669"/>
    <property type="project" value="TreeGrafter"/>
</dbReference>
<dbReference type="PANTHER" id="PTHR15114">
    <property type="entry name" value="REPLICATION PROTEIN A3"/>
    <property type="match status" value="1"/>
</dbReference>
<organism evidence="4 5">
    <name type="scientific">Trichodelitschia bisporula</name>
    <dbReference type="NCBI Taxonomy" id="703511"/>
    <lineage>
        <taxon>Eukaryota</taxon>
        <taxon>Fungi</taxon>
        <taxon>Dikarya</taxon>
        <taxon>Ascomycota</taxon>
        <taxon>Pezizomycotina</taxon>
        <taxon>Dothideomycetes</taxon>
        <taxon>Dothideomycetes incertae sedis</taxon>
        <taxon>Phaeotrichales</taxon>
        <taxon>Phaeotrichaceae</taxon>
        <taxon>Trichodelitschia</taxon>
    </lineage>
</organism>
<dbReference type="GO" id="GO:0006260">
    <property type="term" value="P:DNA replication"/>
    <property type="evidence" value="ECO:0007669"/>
    <property type="project" value="InterPro"/>
</dbReference>
<name>A0A6G1HP45_9PEZI</name>
<proteinExistence type="inferred from homology"/>
<keyword evidence="3" id="KW-0539">Nucleus</keyword>
<dbReference type="GO" id="GO:0005662">
    <property type="term" value="C:DNA replication factor A complex"/>
    <property type="evidence" value="ECO:0007669"/>
    <property type="project" value="TreeGrafter"/>
</dbReference>
<reference evidence="4" key="1">
    <citation type="journal article" date="2020" name="Stud. Mycol.">
        <title>101 Dothideomycetes genomes: a test case for predicting lifestyles and emergence of pathogens.</title>
        <authorList>
            <person name="Haridas S."/>
            <person name="Albert R."/>
            <person name="Binder M."/>
            <person name="Bloem J."/>
            <person name="Labutti K."/>
            <person name="Salamov A."/>
            <person name="Andreopoulos B."/>
            <person name="Baker S."/>
            <person name="Barry K."/>
            <person name="Bills G."/>
            <person name="Bluhm B."/>
            <person name="Cannon C."/>
            <person name="Castanera R."/>
            <person name="Culley D."/>
            <person name="Daum C."/>
            <person name="Ezra D."/>
            <person name="Gonzalez J."/>
            <person name="Henrissat B."/>
            <person name="Kuo A."/>
            <person name="Liang C."/>
            <person name="Lipzen A."/>
            <person name="Lutzoni F."/>
            <person name="Magnuson J."/>
            <person name="Mondo S."/>
            <person name="Nolan M."/>
            <person name="Ohm R."/>
            <person name="Pangilinan J."/>
            <person name="Park H.-J."/>
            <person name="Ramirez L."/>
            <person name="Alfaro M."/>
            <person name="Sun H."/>
            <person name="Tritt A."/>
            <person name="Yoshinaga Y."/>
            <person name="Zwiers L.-H."/>
            <person name="Turgeon B."/>
            <person name="Goodwin S."/>
            <person name="Spatafora J."/>
            <person name="Crous P."/>
            <person name="Grigoriev I."/>
        </authorList>
    </citation>
    <scope>NUCLEOTIDE SEQUENCE</scope>
    <source>
        <strain evidence="4">CBS 262.69</strain>
    </source>
</reference>
<sequence length="106" mass="11541">MPGATPRVTQQYLENFRDRVVRIVGKVTKLNGDTAIIDANGTVKITLNREANLAVGHAAEIVGRVQPDLSILMLGSTDFGTDFNLNAAAAVVEATHRWKEIFYGDD</sequence>
<dbReference type="InterPro" id="IPR013970">
    <property type="entry name" value="Rfa2"/>
</dbReference>
<evidence type="ECO:0000256" key="2">
    <source>
        <dbReference type="ARBA" id="ARBA00009761"/>
    </source>
</evidence>
<dbReference type="Gene3D" id="2.40.50.140">
    <property type="entry name" value="Nucleic acid-binding proteins"/>
    <property type="match status" value="1"/>
</dbReference>
<evidence type="ECO:0000313" key="4">
    <source>
        <dbReference type="EMBL" id="KAF2397681.1"/>
    </source>
</evidence>
<dbReference type="GO" id="GO:0000724">
    <property type="term" value="P:double-strand break repair via homologous recombination"/>
    <property type="evidence" value="ECO:0007669"/>
    <property type="project" value="TreeGrafter"/>
</dbReference>
<comment type="similarity">
    <text evidence="2">Belongs to the replication factor A protein 3 family.</text>
</comment>
<dbReference type="AlphaFoldDB" id="A0A6G1HP45"/>
<gene>
    <name evidence="4" type="ORF">EJ06DRAFT_481181</name>
</gene>
<dbReference type="GO" id="GO:0003684">
    <property type="term" value="F:damaged DNA binding"/>
    <property type="evidence" value="ECO:0007669"/>
    <property type="project" value="TreeGrafter"/>
</dbReference>
<dbReference type="Pfam" id="PF08661">
    <property type="entry name" value="Rep_fac-A_3"/>
    <property type="match status" value="1"/>
</dbReference>
<evidence type="ECO:0000256" key="1">
    <source>
        <dbReference type="ARBA" id="ARBA00004123"/>
    </source>
</evidence>
<protein>
    <submittedName>
        <fullName evidence="4">Replication factor A protein 3</fullName>
    </submittedName>
</protein>
<dbReference type="InterPro" id="IPR012340">
    <property type="entry name" value="NA-bd_OB-fold"/>
</dbReference>
<keyword evidence="5" id="KW-1185">Reference proteome</keyword>
<dbReference type="GO" id="GO:0006284">
    <property type="term" value="P:base-excision repair"/>
    <property type="evidence" value="ECO:0007669"/>
    <property type="project" value="TreeGrafter"/>
</dbReference>
<dbReference type="GO" id="GO:0035861">
    <property type="term" value="C:site of double-strand break"/>
    <property type="evidence" value="ECO:0007669"/>
    <property type="project" value="TreeGrafter"/>
</dbReference>
<dbReference type="OrthoDB" id="188186at2759"/>
<evidence type="ECO:0000256" key="3">
    <source>
        <dbReference type="ARBA" id="ARBA00023242"/>
    </source>
</evidence>
<dbReference type="Proteomes" id="UP000799640">
    <property type="component" value="Unassembled WGS sequence"/>
</dbReference>
<accession>A0A6G1HP45</accession>